<accession>A0A3B3DP38</accession>
<dbReference type="SUPFAM" id="SSF53098">
    <property type="entry name" value="Ribonuclease H-like"/>
    <property type="match status" value="1"/>
</dbReference>
<evidence type="ECO:0000313" key="1">
    <source>
        <dbReference type="Ensembl" id="ENSOMEP00000031898.1"/>
    </source>
</evidence>
<reference evidence="1" key="2">
    <citation type="submission" date="2025-09" db="UniProtKB">
        <authorList>
            <consortium name="Ensembl"/>
        </authorList>
    </citation>
    <scope>IDENTIFICATION</scope>
</reference>
<dbReference type="STRING" id="30732.ENSOMEP00000031898"/>
<dbReference type="PANTHER" id="PTHR47501:SF7">
    <property type="entry name" value="TRANSPOSASE"/>
    <property type="match status" value="1"/>
</dbReference>
<proteinExistence type="predicted"/>
<evidence type="ECO:0008006" key="3">
    <source>
        <dbReference type="Google" id="ProtNLM"/>
    </source>
</evidence>
<evidence type="ECO:0000313" key="2">
    <source>
        <dbReference type="Proteomes" id="UP000261560"/>
    </source>
</evidence>
<dbReference type="Proteomes" id="UP000261560">
    <property type="component" value="Unplaced"/>
</dbReference>
<dbReference type="GeneTree" id="ENSGT00530000064692"/>
<sequence>MANVATSKVAFSGWKYKHYFTLSEIRGKNIYVKCTLCPGTKTLSTSLSSNSNLMKHLQSAHSTTALVVANPIRETATAVACSGDNDDDEATPQKQTKLDFAAQQRMTRAELNALIAGYVVENMLPLSTVDSKSFRALLTKIPARAGVSLPCRKTFSKYIDDEYIKMNSNLKTSFEQLEYLSTTADIWTAHNKSYLGVTAHWISPSNVERKKAALACRRFKGRHTHDAIASELDSIHSSYGISHKITSTVTDNGTNFVKAFKRYQPVDDSESEEEDEDEVTMWSSLCPPHQRCASHTLNLISCTDIDKWLLSKPETKAVYRSSTAKCTALWNKASRSTVAAETVDEVISRKLLVPCSTRWNSFYDALARISDIPIVELNTISSRFTLPAITEREHLFIKEYCTVMKPLTVALDILQGEDNCFYGTLLPTLETLITKTHDLRSGLQILKDHPDAIKARFAEVLESEEAVLAAVSLPRFKLRWLRSQEQKDKAKALLLAECRKMVMDSDQQPGTSTHSQHLSKCSSTQEEDFFCFEEDEENTSTSAESQVADYLRSTSHRLESLSGYSYIKKISLRHNAATPSSAPVERLFSLGKLVFSPKRNRLSDQRFEKLLLLRYNQISCAFKKVISCL</sequence>
<keyword evidence="2" id="KW-1185">Reference proteome</keyword>
<dbReference type="InterPro" id="IPR012337">
    <property type="entry name" value="RNaseH-like_sf"/>
</dbReference>
<reference evidence="1" key="1">
    <citation type="submission" date="2025-08" db="UniProtKB">
        <authorList>
            <consortium name="Ensembl"/>
        </authorList>
    </citation>
    <scope>IDENTIFICATION</scope>
</reference>
<organism evidence="1 2">
    <name type="scientific">Oryzias melastigma</name>
    <name type="common">Marine medaka</name>
    <dbReference type="NCBI Taxonomy" id="30732"/>
    <lineage>
        <taxon>Eukaryota</taxon>
        <taxon>Metazoa</taxon>
        <taxon>Chordata</taxon>
        <taxon>Craniata</taxon>
        <taxon>Vertebrata</taxon>
        <taxon>Euteleostomi</taxon>
        <taxon>Actinopterygii</taxon>
        <taxon>Neopterygii</taxon>
        <taxon>Teleostei</taxon>
        <taxon>Neoteleostei</taxon>
        <taxon>Acanthomorphata</taxon>
        <taxon>Ovalentaria</taxon>
        <taxon>Atherinomorphae</taxon>
        <taxon>Beloniformes</taxon>
        <taxon>Adrianichthyidae</taxon>
        <taxon>Oryziinae</taxon>
        <taxon>Oryzias</taxon>
    </lineage>
</organism>
<dbReference type="OMA" id="KGHHTHD"/>
<dbReference type="PaxDb" id="30732-ENSOMEP00000031898"/>
<dbReference type="AlphaFoldDB" id="A0A3B3DP38"/>
<name>A0A3B3DP38_ORYME</name>
<dbReference type="PANTHER" id="PTHR47501">
    <property type="entry name" value="TRANSPOSASE-RELATED"/>
    <property type="match status" value="1"/>
</dbReference>
<dbReference type="SUPFAM" id="SSF140996">
    <property type="entry name" value="Hermes dimerisation domain"/>
    <property type="match status" value="1"/>
</dbReference>
<protein>
    <recommendedName>
        <fullName evidence="3">BED-type domain-containing protein</fullName>
    </recommendedName>
</protein>
<dbReference type="Ensembl" id="ENSOMET00000023602.1">
    <property type="protein sequence ID" value="ENSOMEP00000031898.1"/>
    <property type="gene ID" value="ENSOMEG00000017018.1"/>
</dbReference>